<evidence type="ECO:0000256" key="3">
    <source>
        <dbReference type="ARBA" id="ARBA00023002"/>
    </source>
</evidence>
<evidence type="ECO:0000256" key="6">
    <source>
        <dbReference type="SAM" id="MobiDB-lite"/>
    </source>
</evidence>
<feature type="domain" description="4Fe-4S ferredoxin-type" evidence="7">
    <location>
        <begin position="37"/>
        <end position="69"/>
    </location>
</feature>
<dbReference type="Gene3D" id="1.10.1060.10">
    <property type="entry name" value="Alpha-helical ferredoxin"/>
    <property type="match status" value="1"/>
</dbReference>
<dbReference type="RefSeq" id="WP_013257809.1">
    <property type="nucleotide sequence ID" value="NC_014365.1"/>
</dbReference>
<dbReference type="InterPro" id="IPR017896">
    <property type="entry name" value="4Fe4S_Fe-S-bd"/>
</dbReference>
<evidence type="ECO:0000256" key="5">
    <source>
        <dbReference type="ARBA" id="ARBA00023014"/>
    </source>
</evidence>
<dbReference type="AlphaFoldDB" id="E1QFL9"/>
<evidence type="ECO:0000256" key="1">
    <source>
        <dbReference type="ARBA" id="ARBA00022485"/>
    </source>
</evidence>
<gene>
    <name evidence="8" type="ordered locus">Deba_0985</name>
</gene>
<dbReference type="SUPFAM" id="SSF46548">
    <property type="entry name" value="alpha-helical ferredoxin"/>
    <property type="match status" value="1"/>
</dbReference>
<evidence type="ECO:0000313" key="9">
    <source>
        <dbReference type="Proteomes" id="UP000009047"/>
    </source>
</evidence>
<dbReference type="HOGENOM" id="CLU_093432_1_0_7"/>
<dbReference type="InterPro" id="IPR017900">
    <property type="entry name" value="4Fe4S_Fe_S_CS"/>
</dbReference>
<dbReference type="PROSITE" id="PS51379">
    <property type="entry name" value="4FE4S_FER_2"/>
    <property type="match status" value="1"/>
</dbReference>
<sequence length="214" mass="23646">MDSNLENVAAGAQGTQSKDKAPATRAYEPDFCNEVYEKVDCGSEIKQCMQCGVCGATCPLRDQMVYGPRQLWMLIRAGRREQVLNCPDIMLCTSCYTCKVRCPRGVRVIDVMHGLANYAIKQGIMPREETVKFGRVFWKSIYKKGRVDETAVGQGYALADGLVKGIKNGLEMAPMGLAMVTHKRMGLLPVRAIKGIKDLQKMLDKAAQMTGEEA</sequence>
<keyword evidence="4" id="KW-0408">Iron</keyword>
<protein>
    <submittedName>
        <fullName evidence="8">Heterodisulfide reductase, C subunit</fullName>
    </submittedName>
</protein>
<organism evidence="8 9">
    <name type="scientific">Desulfarculus baarsii (strain ATCC 33931 / DSM 2075 / LMG 7858 / VKM B-1802 / 2st14)</name>
    <dbReference type="NCBI Taxonomy" id="644282"/>
    <lineage>
        <taxon>Bacteria</taxon>
        <taxon>Pseudomonadati</taxon>
        <taxon>Thermodesulfobacteriota</taxon>
        <taxon>Desulfarculia</taxon>
        <taxon>Desulfarculales</taxon>
        <taxon>Desulfarculaceae</taxon>
        <taxon>Desulfarculus</taxon>
    </lineage>
</organism>
<dbReference type="GO" id="GO:0016491">
    <property type="term" value="F:oxidoreductase activity"/>
    <property type="evidence" value="ECO:0007669"/>
    <property type="project" value="UniProtKB-KW"/>
</dbReference>
<dbReference type="eggNOG" id="COG1150">
    <property type="taxonomic scope" value="Bacteria"/>
</dbReference>
<dbReference type="InterPro" id="IPR009051">
    <property type="entry name" value="Helical_ferredxn"/>
</dbReference>
<keyword evidence="5" id="KW-0411">Iron-sulfur</keyword>
<dbReference type="PANTHER" id="PTHR43255:SF1">
    <property type="entry name" value="IRON-SULFUR-BINDING OXIDOREDUCTASE FADF-RELATED"/>
    <property type="match status" value="1"/>
</dbReference>
<dbReference type="EMBL" id="CP002085">
    <property type="protein sequence ID" value="ADK84355.1"/>
    <property type="molecule type" value="Genomic_DNA"/>
</dbReference>
<dbReference type="GO" id="GO:0046872">
    <property type="term" value="F:metal ion binding"/>
    <property type="evidence" value="ECO:0007669"/>
    <property type="project" value="UniProtKB-KW"/>
</dbReference>
<reference evidence="8 9" key="1">
    <citation type="journal article" date="2010" name="Stand. Genomic Sci.">
        <title>Complete genome sequence of Desulfarculus baarsii type strain (2st14).</title>
        <authorList>
            <person name="Sun H."/>
            <person name="Spring S."/>
            <person name="Lapidus A."/>
            <person name="Davenport K."/>
            <person name="Del Rio T.G."/>
            <person name="Tice H."/>
            <person name="Nolan M."/>
            <person name="Copeland A."/>
            <person name="Cheng J.F."/>
            <person name="Lucas S."/>
            <person name="Tapia R."/>
            <person name="Goodwin L."/>
            <person name="Pitluck S."/>
            <person name="Ivanova N."/>
            <person name="Pagani I."/>
            <person name="Mavromatis K."/>
            <person name="Ovchinnikova G."/>
            <person name="Pati A."/>
            <person name="Chen A."/>
            <person name="Palaniappan K."/>
            <person name="Hauser L."/>
            <person name="Chang Y.J."/>
            <person name="Jeffries C.D."/>
            <person name="Detter J.C."/>
            <person name="Han C."/>
            <person name="Rohde M."/>
            <person name="Brambilla E."/>
            <person name="Goker M."/>
            <person name="Woyke T."/>
            <person name="Bristow J."/>
            <person name="Eisen J.A."/>
            <person name="Markowitz V."/>
            <person name="Hugenholtz P."/>
            <person name="Kyrpides N.C."/>
            <person name="Klenk H.P."/>
            <person name="Land M."/>
        </authorList>
    </citation>
    <scope>NUCLEOTIDE SEQUENCE [LARGE SCALE GENOMIC DNA]</scope>
    <source>
        <strain evidence="9">ATCC 33931 / DSM 2075 / LMG 7858 / VKM B-1802 / 2st14</strain>
    </source>
</reference>
<dbReference type="InterPro" id="IPR051460">
    <property type="entry name" value="HdrC_iron-sulfur_subunit"/>
</dbReference>
<accession>E1QFL9</accession>
<keyword evidence="2" id="KW-0479">Metal-binding</keyword>
<name>E1QFL9_DESB2</name>
<proteinExistence type="predicted"/>
<feature type="region of interest" description="Disordered" evidence="6">
    <location>
        <begin position="1"/>
        <end position="22"/>
    </location>
</feature>
<evidence type="ECO:0000313" key="8">
    <source>
        <dbReference type="EMBL" id="ADK84355.1"/>
    </source>
</evidence>
<evidence type="ECO:0000256" key="4">
    <source>
        <dbReference type="ARBA" id="ARBA00023004"/>
    </source>
</evidence>
<keyword evidence="9" id="KW-1185">Reference proteome</keyword>
<dbReference type="Pfam" id="PF13183">
    <property type="entry name" value="Fer4_8"/>
    <property type="match status" value="1"/>
</dbReference>
<dbReference type="PANTHER" id="PTHR43255">
    <property type="entry name" value="IRON-SULFUR-BINDING OXIDOREDUCTASE FADF-RELATED-RELATED"/>
    <property type="match status" value="1"/>
</dbReference>
<keyword evidence="1" id="KW-0004">4Fe-4S</keyword>
<dbReference type="STRING" id="644282.Deba_0985"/>
<dbReference type="PROSITE" id="PS00198">
    <property type="entry name" value="4FE4S_FER_1"/>
    <property type="match status" value="1"/>
</dbReference>
<evidence type="ECO:0000256" key="2">
    <source>
        <dbReference type="ARBA" id="ARBA00022723"/>
    </source>
</evidence>
<keyword evidence="3" id="KW-0560">Oxidoreductase</keyword>
<dbReference type="GO" id="GO:0051539">
    <property type="term" value="F:4 iron, 4 sulfur cluster binding"/>
    <property type="evidence" value="ECO:0007669"/>
    <property type="project" value="UniProtKB-KW"/>
</dbReference>
<dbReference type="OrthoDB" id="9769677at2"/>
<dbReference type="GO" id="GO:0005886">
    <property type="term" value="C:plasma membrane"/>
    <property type="evidence" value="ECO:0007669"/>
    <property type="project" value="TreeGrafter"/>
</dbReference>
<evidence type="ECO:0000259" key="7">
    <source>
        <dbReference type="PROSITE" id="PS51379"/>
    </source>
</evidence>
<dbReference type="Proteomes" id="UP000009047">
    <property type="component" value="Chromosome"/>
</dbReference>
<dbReference type="KEGG" id="dbr:Deba_0985"/>